<comment type="caution">
    <text evidence="1">The sequence shown here is derived from an EMBL/GenBank/DDBJ whole genome shotgun (WGS) entry which is preliminary data.</text>
</comment>
<dbReference type="AlphaFoldDB" id="A0A0F8Z8F4"/>
<protein>
    <submittedName>
        <fullName evidence="1">Uncharacterized protein</fullName>
    </submittedName>
</protein>
<sequence length="93" mass="10457">MSNMARLIDEHRPVVTRTADEVRGALAGEYRKLSLDVRTKDGEVLLAVLGSHDVVVHRGEEDAFFGVLRSGPFDIKITPDVCVVQQWPQEYCF</sequence>
<reference evidence="1" key="1">
    <citation type="journal article" date="2015" name="Nature">
        <title>Complex archaea that bridge the gap between prokaryotes and eukaryotes.</title>
        <authorList>
            <person name="Spang A."/>
            <person name="Saw J.H."/>
            <person name="Jorgensen S.L."/>
            <person name="Zaremba-Niedzwiedzka K."/>
            <person name="Martijn J."/>
            <person name="Lind A.E."/>
            <person name="van Eijk R."/>
            <person name="Schleper C."/>
            <person name="Guy L."/>
            <person name="Ettema T.J."/>
        </authorList>
    </citation>
    <scope>NUCLEOTIDE SEQUENCE</scope>
</reference>
<name>A0A0F8Z8F4_9ZZZZ</name>
<proteinExistence type="predicted"/>
<dbReference type="EMBL" id="LAZR01049288">
    <property type="protein sequence ID" value="KKK90003.1"/>
    <property type="molecule type" value="Genomic_DNA"/>
</dbReference>
<organism evidence="1">
    <name type="scientific">marine sediment metagenome</name>
    <dbReference type="NCBI Taxonomy" id="412755"/>
    <lineage>
        <taxon>unclassified sequences</taxon>
        <taxon>metagenomes</taxon>
        <taxon>ecological metagenomes</taxon>
    </lineage>
</organism>
<evidence type="ECO:0000313" key="1">
    <source>
        <dbReference type="EMBL" id="KKK90003.1"/>
    </source>
</evidence>
<accession>A0A0F8Z8F4</accession>
<gene>
    <name evidence="1" type="ORF">LCGC14_2727450</name>
</gene>